<dbReference type="AlphaFoldDB" id="A0A7J7I6A5"/>
<evidence type="ECO:0000313" key="1">
    <source>
        <dbReference type="EMBL" id="KAF5960543.1"/>
    </source>
</evidence>
<protein>
    <submittedName>
        <fullName evidence="1">Uncharacterized protein</fullName>
    </submittedName>
</protein>
<feature type="non-terminal residue" evidence="1">
    <location>
        <position position="1"/>
    </location>
</feature>
<organism evidence="1 2">
    <name type="scientific">Camellia sinensis</name>
    <name type="common">Tea plant</name>
    <name type="synonym">Thea sinensis</name>
    <dbReference type="NCBI Taxonomy" id="4442"/>
    <lineage>
        <taxon>Eukaryota</taxon>
        <taxon>Viridiplantae</taxon>
        <taxon>Streptophyta</taxon>
        <taxon>Embryophyta</taxon>
        <taxon>Tracheophyta</taxon>
        <taxon>Spermatophyta</taxon>
        <taxon>Magnoliopsida</taxon>
        <taxon>eudicotyledons</taxon>
        <taxon>Gunneridae</taxon>
        <taxon>Pentapetalae</taxon>
        <taxon>asterids</taxon>
        <taxon>Ericales</taxon>
        <taxon>Theaceae</taxon>
        <taxon>Camellia</taxon>
    </lineage>
</organism>
<reference evidence="2" key="1">
    <citation type="journal article" date="2020" name="Nat. Commun.">
        <title>Genome assembly of wild tea tree DASZ reveals pedigree and selection history of tea varieties.</title>
        <authorList>
            <person name="Zhang W."/>
            <person name="Zhang Y."/>
            <person name="Qiu H."/>
            <person name="Guo Y."/>
            <person name="Wan H."/>
            <person name="Zhang X."/>
            <person name="Scossa F."/>
            <person name="Alseekh S."/>
            <person name="Zhang Q."/>
            <person name="Wang P."/>
            <person name="Xu L."/>
            <person name="Schmidt M.H."/>
            <person name="Jia X."/>
            <person name="Li D."/>
            <person name="Zhu A."/>
            <person name="Guo F."/>
            <person name="Chen W."/>
            <person name="Ni D."/>
            <person name="Usadel B."/>
            <person name="Fernie A.R."/>
            <person name="Wen W."/>
        </authorList>
    </citation>
    <scope>NUCLEOTIDE SEQUENCE [LARGE SCALE GENOMIC DNA]</scope>
    <source>
        <strain evidence="2">cv. G240</strain>
    </source>
</reference>
<sequence>KSTSLGYDLSEGNHGYELPLGEDLVLTPIDTVDCLYERFSQKNLSFPTVALNLMLYVKARKDIIKELPGVWSQQADPSQWSSTYYGYGQGYDAYGYGTTHDPSLYAYGAYPGYAQYPQQV</sequence>
<dbReference type="Proteomes" id="UP000593564">
    <property type="component" value="Unassembled WGS sequence"/>
</dbReference>
<reference evidence="1 2" key="2">
    <citation type="submission" date="2020-07" db="EMBL/GenBank/DDBJ databases">
        <title>Genome assembly of wild tea tree DASZ reveals pedigree and selection history of tea varieties.</title>
        <authorList>
            <person name="Zhang W."/>
        </authorList>
    </citation>
    <scope>NUCLEOTIDE SEQUENCE [LARGE SCALE GENOMIC DNA]</scope>
    <source>
        <strain evidence="2">cv. G240</strain>
        <tissue evidence="1">Leaf</tissue>
    </source>
</reference>
<dbReference type="EMBL" id="JACBKZ010000001">
    <property type="protein sequence ID" value="KAF5960543.1"/>
    <property type="molecule type" value="Genomic_DNA"/>
</dbReference>
<proteinExistence type="predicted"/>
<comment type="caution">
    <text evidence="1">The sequence shown here is derived from an EMBL/GenBank/DDBJ whole genome shotgun (WGS) entry which is preliminary data.</text>
</comment>
<evidence type="ECO:0000313" key="2">
    <source>
        <dbReference type="Proteomes" id="UP000593564"/>
    </source>
</evidence>
<accession>A0A7J7I6A5</accession>
<gene>
    <name evidence="1" type="ORF">HYC85_001752</name>
</gene>
<keyword evidence="2" id="KW-1185">Reference proteome</keyword>
<name>A0A7J7I6A5_CAMSI</name>